<feature type="transmembrane region" description="Helical" evidence="1">
    <location>
        <begin position="108"/>
        <end position="127"/>
    </location>
</feature>
<keyword evidence="1" id="KW-0472">Membrane</keyword>
<keyword evidence="1" id="KW-1133">Transmembrane helix</keyword>
<gene>
    <name evidence="3" type="ORF">PU02_1163</name>
</gene>
<dbReference type="Proteomes" id="UP000057213">
    <property type="component" value="Chromosome"/>
</dbReference>
<feature type="transmembrane region" description="Helical" evidence="1">
    <location>
        <begin position="159"/>
        <end position="178"/>
    </location>
</feature>
<dbReference type="SUPFAM" id="SSF48317">
    <property type="entry name" value="Acid phosphatase/Vanadium-dependent haloperoxidase"/>
    <property type="match status" value="1"/>
</dbReference>
<protein>
    <submittedName>
        <fullName evidence="3">Putative permease</fullName>
    </submittedName>
</protein>
<dbReference type="InterPro" id="IPR000326">
    <property type="entry name" value="PAP2/HPO"/>
</dbReference>
<feature type="transmembrane region" description="Helical" evidence="1">
    <location>
        <begin position="32"/>
        <end position="57"/>
    </location>
</feature>
<feature type="domain" description="Phosphatidic acid phosphatase type 2/haloperoxidase" evidence="2">
    <location>
        <begin position="65"/>
        <end position="174"/>
    </location>
</feature>
<dbReference type="GO" id="GO:0050380">
    <property type="term" value="F:undecaprenyl-diphosphatase activity"/>
    <property type="evidence" value="ECO:0007669"/>
    <property type="project" value="InterPro"/>
</dbReference>
<dbReference type="KEGG" id="banc:PU02_1163"/>
<dbReference type="EMBL" id="CP010401">
    <property type="protein sequence ID" value="ALE03977.1"/>
    <property type="molecule type" value="Genomic_DNA"/>
</dbReference>
<sequence>MDFIYQVVSLAYQIDVILFKTLAGDYQTWPVFAFWGILCAKFLVYSIPLHLVFLWFCGGRAERYVVLSVCASIAMALFLGYCISLIYFRPRPFVTHLTHSLIQHRATASFPSHHALIFASYAFCLYFHKCKTSPRLALISLIFVCWGRVFVGVHYPLDVLAAAILGYLVSFIIVKFVVLRFPKFLCEIPPLRYNLRMNIHSE</sequence>
<evidence type="ECO:0000256" key="1">
    <source>
        <dbReference type="SAM" id="Phobius"/>
    </source>
</evidence>
<dbReference type="Gene3D" id="1.20.144.10">
    <property type="entry name" value="Phosphatidic acid phosphatase type 2/haloperoxidase"/>
    <property type="match status" value="1"/>
</dbReference>
<dbReference type="CDD" id="cd03385">
    <property type="entry name" value="PAP2_BcrC_like"/>
    <property type="match status" value="1"/>
</dbReference>
<dbReference type="Pfam" id="PF01569">
    <property type="entry name" value="PAP2"/>
    <property type="match status" value="1"/>
</dbReference>
<dbReference type="AlphaFoldDB" id="A0A0M4LKH3"/>
<accession>A0A0M4LKH3</accession>
<feature type="transmembrane region" description="Helical" evidence="1">
    <location>
        <begin position="136"/>
        <end position="153"/>
    </location>
</feature>
<dbReference type="PATRIC" id="fig|1318743.3.peg.1180"/>
<evidence type="ECO:0000313" key="3">
    <source>
        <dbReference type="EMBL" id="ALE03977.1"/>
    </source>
</evidence>
<dbReference type="InterPro" id="IPR033879">
    <property type="entry name" value="UPP_Pase"/>
</dbReference>
<dbReference type="PANTHER" id="PTHR14969">
    <property type="entry name" value="SPHINGOSINE-1-PHOSPHATE PHOSPHOHYDROLASE"/>
    <property type="match status" value="1"/>
</dbReference>
<keyword evidence="4" id="KW-1185">Reference proteome</keyword>
<organism evidence="3 4">
    <name type="scientific">Bartonella ancashensis</name>
    <dbReference type="NCBI Taxonomy" id="1318743"/>
    <lineage>
        <taxon>Bacteria</taxon>
        <taxon>Pseudomonadati</taxon>
        <taxon>Pseudomonadota</taxon>
        <taxon>Alphaproteobacteria</taxon>
        <taxon>Hyphomicrobiales</taxon>
        <taxon>Bartonellaceae</taxon>
        <taxon>Bartonella</taxon>
    </lineage>
</organism>
<evidence type="ECO:0000259" key="2">
    <source>
        <dbReference type="SMART" id="SM00014"/>
    </source>
</evidence>
<evidence type="ECO:0000313" key="4">
    <source>
        <dbReference type="Proteomes" id="UP000057213"/>
    </source>
</evidence>
<dbReference type="PANTHER" id="PTHR14969:SF13">
    <property type="entry name" value="AT30094P"/>
    <property type="match status" value="1"/>
</dbReference>
<dbReference type="GO" id="GO:0005886">
    <property type="term" value="C:plasma membrane"/>
    <property type="evidence" value="ECO:0007669"/>
    <property type="project" value="InterPro"/>
</dbReference>
<proteinExistence type="predicted"/>
<keyword evidence="1" id="KW-0812">Transmembrane</keyword>
<dbReference type="OrthoDB" id="9801622at2"/>
<feature type="transmembrane region" description="Helical" evidence="1">
    <location>
        <begin position="64"/>
        <end position="88"/>
    </location>
</feature>
<dbReference type="InterPro" id="IPR036938">
    <property type="entry name" value="PAP2/HPO_sf"/>
</dbReference>
<reference evidence="3 4" key="1">
    <citation type="journal article" date="2015" name="Genome Announc.">
        <title>Complete Genome Sequence of Bartonella ancashensis Strain 20.00, Isolated from the Blood of a Patient with Verruga Peruana.</title>
        <authorList>
            <person name="Hang J."/>
            <person name="Mullins K.E."/>
            <person name="Clifford R.J."/>
            <person name="Onmus-Leone F."/>
            <person name="Yang Y."/>
            <person name="Jiang J."/>
            <person name="Leguia M."/>
            <person name="Kasper M.R."/>
            <person name="Maguina C."/>
            <person name="Lesho E.P."/>
            <person name="Jarman R.G."/>
            <person name="Richards A.L."/>
            <person name="Blazes D."/>
        </authorList>
    </citation>
    <scope>NUCLEOTIDE SEQUENCE [LARGE SCALE GENOMIC DNA]</scope>
    <source>
        <strain evidence="3 4">20.00</strain>
    </source>
</reference>
<dbReference type="SMART" id="SM00014">
    <property type="entry name" value="acidPPc"/>
    <property type="match status" value="1"/>
</dbReference>
<dbReference type="STRING" id="1318743.PU02_1163"/>
<name>A0A0M4LKH3_9HYPH</name>